<organism evidence="1 2">
    <name type="scientific">Synaphobranchus kaupii</name>
    <name type="common">Kaup's arrowtooth eel</name>
    <dbReference type="NCBI Taxonomy" id="118154"/>
    <lineage>
        <taxon>Eukaryota</taxon>
        <taxon>Metazoa</taxon>
        <taxon>Chordata</taxon>
        <taxon>Craniata</taxon>
        <taxon>Vertebrata</taxon>
        <taxon>Euteleostomi</taxon>
        <taxon>Actinopterygii</taxon>
        <taxon>Neopterygii</taxon>
        <taxon>Teleostei</taxon>
        <taxon>Anguilliformes</taxon>
        <taxon>Synaphobranchidae</taxon>
        <taxon>Synaphobranchus</taxon>
    </lineage>
</organism>
<dbReference type="Proteomes" id="UP001152622">
    <property type="component" value="Chromosome 6"/>
</dbReference>
<accession>A0A9Q1IXC6</accession>
<comment type="caution">
    <text evidence="1">The sequence shown here is derived from an EMBL/GenBank/DDBJ whole genome shotgun (WGS) entry which is preliminary data.</text>
</comment>
<protein>
    <submittedName>
        <fullName evidence="1">Uncharacterized protein</fullName>
    </submittedName>
</protein>
<dbReference type="EMBL" id="JAINUF010000006">
    <property type="protein sequence ID" value="KAJ8356245.1"/>
    <property type="molecule type" value="Genomic_DNA"/>
</dbReference>
<dbReference type="AlphaFoldDB" id="A0A9Q1IXC6"/>
<evidence type="ECO:0000313" key="1">
    <source>
        <dbReference type="EMBL" id="KAJ8356245.1"/>
    </source>
</evidence>
<reference evidence="1" key="1">
    <citation type="journal article" date="2023" name="Science">
        <title>Genome structures resolve the early diversification of teleost fishes.</title>
        <authorList>
            <person name="Parey E."/>
            <person name="Louis A."/>
            <person name="Montfort J."/>
            <person name="Bouchez O."/>
            <person name="Roques C."/>
            <person name="Iampietro C."/>
            <person name="Lluch J."/>
            <person name="Castinel A."/>
            <person name="Donnadieu C."/>
            <person name="Desvignes T."/>
            <person name="Floi Bucao C."/>
            <person name="Jouanno E."/>
            <person name="Wen M."/>
            <person name="Mejri S."/>
            <person name="Dirks R."/>
            <person name="Jansen H."/>
            <person name="Henkel C."/>
            <person name="Chen W.J."/>
            <person name="Zahm M."/>
            <person name="Cabau C."/>
            <person name="Klopp C."/>
            <person name="Thompson A.W."/>
            <person name="Robinson-Rechavi M."/>
            <person name="Braasch I."/>
            <person name="Lecointre G."/>
            <person name="Bobe J."/>
            <person name="Postlethwait J.H."/>
            <person name="Berthelot C."/>
            <person name="Roest Crollius H."/>
            <person name="Guiguen Y."/>
        </authorList>
    </citation>
    <scope>NUCLEOTIDE SEQUENCE</scope>
    <source>
        <strain evidence="1">WJC10195</strain>
    </source>
</reference>
<gene>
    <name evidence="1" type="ORF">SKAU_G00190390</name>
</gene>
<keyword evidence="2" id="KW-1185">Reference proteome</keyword>
<evidence type="ECO:0000313" key="2">
    <source>
        <dbReference type="Proteomes" id="UP001152622"/>
    </source>
</evidence>
<name>A0A9Q1IXC6_SYNKA</name>
<sequence length="136" mass="15139">MASLKHSFKCFLGVTFVTFQLLFFSFLSLAAGRFIPGLCFFFQRGGAGEGSSEKELQKILKKSLVKEFEHLSVVTTKYGDFLKQEDVWLLNGEKRRSRAARPDQLDFPRVTPPEYGITSPSLDLAVSVAPPATACQ</sequence>
<proteinExistence type="predicted"/>